<evidence type="ECO:0000313" key="2">
    <source>
        <dbReference type="Proteomes" id="UP001226577"/>
    </source>
</evidence>
<sequence>MELLRLRLASGSKVFNVICFGSSEKPDRQQVKEAKKNALAVLRKRVLDARYAFDLEQVGLTVHRVGDPTVAAALAKFSIDMRELQPYPVGRPFALAWLVAFRG</sequence>
<comment type="caution">
    <text evidence="1">The sequence shown here is derived from an EMBL/GenBank/DDBJ whole genome shotgun (WGS) entry which is preliminary data.</text>
</comment>
<organism evidence="1 2">
    <name type="scientific">Pseudarthrobacter enclensis</name>
    <dbReference type="NCBI Taxonomy" id="993070"/>
    <lineage>
        <taxon>Bacteria</taxon>
        <taxon>Bacillati</taxon>
        <taxon>Actinomycetota</taxon>
        <taxon>Actinomycetes</taxon>
        <taxon>Micrococcales</taxon>
        <taxon>Micrococcaceae</taxon>
        <taxon>Pseudarthrobacter</taxon>
    </lineage>
</organism>
<proteinExistence type="predicted"/>
<reference evidence="1 2" key="1">
    <citation type="submission" date="2023-07" db="EMBL/GenBank/DDBJ databases">
        <title>Sorghum-associated microbial communities from plants grown in Nebraska, USA.</title>
        <authorList>
            <person name="Schachtman D."/>
        </authorList>
    </citation>
    <scope>NUCLEOTIDE SEQUENCE [LARGE SCALE GENOMIC DNA]</scope>
    <source>
        <strain evidence="1 2">CC222</strain>
    </source>
</reference>
<name>A0ABT9RZA7_9MICC</name>
<dbReference type="RefSeq" id="WP_307311959.1">
    <property type="nucleotide sequence ID" value="NZ_JAUSRE010000031.1"/>
</dbReference>
<accession>A0ABT9RZA7</accession>
<keyword evidence="2" id="KW-1185">Reference proteome</keyword>
<protein>
    <submittedName>
        <fullName evidence="1">Uncharacterized protein</fullName>
    </submittedName>
</protein>
<dbReference type="EMBL" id="JAUSRE010000031">
    <property type="protein sequence ID" value="MDP9890566.1"/>
    <property type="molecule type" value="Genomic_DNA"/>
</dbReference>
<gene>
    <name evidence="1" type="ORF">J2X98_004180</name>
</gene>
<dbReference type="Proteomes" id="UP001226577">
    <property type="component" value="Unassembled WGS sequence"/>
</dbReference>
<evidence type="ECO:0000313" key="1">
    <source>
        <dbReference type="EMBL" id="MDP9890566.1"/>
    </source>
</evidence>